<keyword evidence="5" id="KW-0863">Zinc-finger</keyword>
<comment type="similarity">
    <text evidence="2 5">Belongs to the ELOF1 family.</text>
</comment>
<dbReference type="SUPFAM" id="SSF57783">
    <property type="entry name" value="Zinc beta-ribbon"/>
    <property type="match status" value="1"/>
</dbReference>
<evidence type="ECO:0000256" key="3">
    <source>
        <dbReference type="ARBA" id="ARBA00022833"/>
    </source>
</evidence>
<comment type="caution">
    <text evidence="7">The sequence shown here is derived from an EMBL/GenBank/DDBJ whole genome shotgun (WGS) entry which is preliminary data.</text>
</comment>
<keyword evidence="4 5" id="KW-0539">Nucleus</keyword>
<evidence type="ECO:0000256" key="5">
    <source>
        <dbReference type="RuleBase" id="RU364033"/>
    </source>
</evidence>
<dbReference type="GO" id="GO:0008023">
    <property type="term" value="C:transcription elongation factor complex"/>
    <property type="evidence" value="ECO:0007669"/>
    <property type="project" value="TreeGrafter"/>
</dbReference>
<gene>
    <name evidence="7" type="ORF">DB88DRAFT_243615</name>
</gene>
<name>A0AAD9FRJ6_PAPLA</name>
<feature type="compositionally biased region" description="Acidic residues" evidence="6">
    <location>
        <begin position="132"/>
        <end position="145"/>
    </location>
</feature>
<organism evidence="7 8">
    <name type="scientific">Papiliotrema laurentii</name>
    <name type="common">Cryptococcus laurentii</name>
    <dbReference type="NCBI Taxonomy" id="5418"/>
    <lineage>
        <taxon>Eukaryota</taxon>
        <taxon>Fungi</taxon>
        <taxon>Dikarya</taxon>
        <taxon>Basidiomycota</taxon>
        <taxon>Agaricomycotina</taxon>
        <taxon>Tremellomycetes</taxon>
        <taxon>Tremellales</taxon>
        <taxon>Rhynchogastremaceae</taxon>
        <taxon>Papiliotrema</taxon>
    </lineage>
</organism>
<keyword evidence="5" id="KW-0479">Metal-binding</keyword>
<keyword evidence="3 5" id="KW-0862">Zinc</keyword>
<dbReference type="InterPro" id="IPR007808">
    <property type="entry name" value="Elf1"/>
</dbReference>
<reference evidence="7" key="1">
    <citation type="submission" date="2023-02" db="EMBL/GenBank/DDBJ databases">
        <title>Identification and recombinant expression of a fungal hydrolase from Papiliotrema laurentii that hydrolyzes apple cutin and clears colloidal polyester polyurethane.</title>
        <authorList>
            <consortium name="DOE Joint Genome Institute"/>
            <person name="Roman V.A."/>
            <person name="Bojanowski C."/>
            <person name="Crable B.R."/>
            <person name="Wagner D.N."/>
            <person name="Hung C.S."/>
            <person name="Nadeau L.J."/>
            <person name="Schratz L."/>
            <person name="Haridas S."/>
            <person name="Pangilinan J."/>
            <person name="Lipzen A."/>
            <person name="Na H."/>
            <person name="Yan M."/>
            <person name="Ng V."/>
            <person name="Grigoriev I.V."/>
            <person name="Spatafora J.W."/>
            <person name="Barlow D."/>
            <person name="Biffinger J."/>
            <person name="Kelley-Loughnane N."/>
            <person name="Varaljay V.A."/>
            <person name="Crookes-Goodson W.J."/>
        </authorList>
    </citation>
    <scope>NUCLEOTIDE SEQUENCE</scope>
    <source>
        <strain evidence="7">5307AH</strain>
    </source>
</reference>
<evidence type="ECO:0000313" key="8">
    <source>
        <dbReference type="Proteomes" id="UP001182556"/>
    </source>
</evidence>
<dbReference type="EMBL" id="JAODAN010000004">
    <property type="protein sequence ID" value="KAK1924931.1"/>
    <property type="molecule type" value="Genomic_DNA"/>
</dbReference>
<keyword evidence="5" id="KW-0804">Transcription</keyword>
<feature type="region of interest" description="Disordered" evidence="6">
    <location>
        <begin position="99"/>
        <end position="193"/>
    </location>
</feature>
<evidence type="ECO:0000256" key="4">
    <source>
        <dbReference type="ARBA" id="ARBA00023242"/>
    </source>
</evidence>
<sequence length="193" mass="21582">MGKRKSSQKAPPKPKNAPLSTSFKCLFCHHDKSVSVKLDKGTMFGHLNCKICGQKYTSPINSMSSSMNVIRLAHSLDLSAAVDVYFDWVDACEEVRLKQPKQQRPKPGPDPLEHGVSGAAISNVNSRRRDGEEDQDAEGEEDDFDLPPPSKKSRDTRVAVDDDDEDVDDDDLADRGKRRRVDYDDDDDDDDDD</sequence>
<keyword evidence="8" id="KW-1185">Reference proteome</keyword>
<protein>
    <recommendedName>
        <fullName evidence="5">Transcription elongation factor 1 homolog</fullName>
    </recommendedName>
</protein>
<dbReference type="PANTHER" id="PTHR20934">
    <property type="entry name" value="TRANSCRIPTION ELONGATION FACTOR 1 HOMOLOG"/>
    <property type="match status" value="1"/>
</dbReference>
<proteinExistence type="inferred from homology"/>
<dbReference type="AlphaFoldDB" id="A0AAD9FRJ6"/>
<comment type="function">
    <text evidence="5">Transcription elongation factor implicated in the maintenance of proper chromatin structure in actively transcribed regions.</text>
</comment>
<evidence type="ECO:0000256" key="1">
    <source>
        <dbReference type="ARBA" id="ARBA00004123"/>
    </source>
</evidence>
<feature type="compositionally biased region" description="Acidic residues" evidence="6">
    <location>
        <begin position="161"/>
        <end position="172"/>
    </location>
</feature>
<dbReference type="Pfam" id="PF05129">
    <property type="entry name" value="Zn_ribbon_Elf1"/>
    <property type="match status" value="1"/>
</dbReference>
<keyword evidence="5" id="KW-0805">Transcription regulation</keyword>
<comment type="subcellular location">
    <subcellularLocation>
        <location evidence="1 5">Nucleus</location>
    </subcellularLocation>
</comment>
<dbReference type="GO" id="GO:0000993">
    <property type="term" value="F:RNA polymerase II complex binding"/>
    <property type="evidence" value="ECO:0007669"/>
    <property type="project" value="TreeGrafter"/>
</dbReference>
<accession>A0AAD9FRJ6</accession>
<evidence type="ECO:0000256" key="6">
    <source>
        <dbReference type="SAM" id="MobiDB-lite"/>
    </source>
</evidence>
<dbReference type="GO" id="GO:0008270">
    <property type="term" value="F:zinc ion binding"/>
    <property type="evidence" value="ECO:0007669"/>
    <property type="project" value="UniProtKB-KW"/>
</dbReference>
<evidence type="ECO:0000313" key="7">
    <source>
        <dbReference type="EMBL" id="KAK1924931.1"/>
    </source>
</evidence>
<dbReference type="GO" id="GO:0006368">
    <property type="term" value="P:transcription elongation by RNA polymerase II"/>
    <property type="evidence" value="ECO:0007669"/>
    <property type="project" value="TreeGrafter"/>
</dbReference>
<dbReference type="Proteomes" id="UP001182556">
    <property type="component" value="Unassembled WGS sequence"/>
</dbReference>
<evidence type="ECO:0000256" key="2">
    <source>
        <dbReference type="ARBA" id="ARBA00009730"/>
    </source>
</evidence>
<feature type="compositionally biased region" description="Acidic residues" evidence="6">
    <location>
        <begin position="183"/>
        <end position="193"/>
    </location>
</feature>
<dbReference type="PANTHER" id="PTHR20934:SF0">
    <property type="entry name" value="TRANSCRIPTION ELONGATION FACTOR 1 HOMOLOG"/>
    <property type="match status" value="1"/>
</dbReference>
<dbReference type="Gene3D" id="2.20.25.190">
    <property type="match status" value="1"/>
</dbReference>
<dbReference type="InterPro" id="IPR038567">
    <property type="entry name" value="T_Elf1_sf"/>
</dbReference>